<name>A0AAD5YYN0_9AGAR</name>
<evidence type="ECO:0000313" key="2">
    <source>
        <dbReference type="Proteomes" id="UP001213000"/>
    </source>
</evidence>
<comment type="caution">
    <text evidence="1">The sequence shown here is derived from an EMBL/GenBank/DDBJ whole genome shotgun (WGS) entry which is preliminary data.</text>
</comment>
<dbReference type="Proteomes" id="UP001213000">
    <property type="component" value="Unassembled WGS sequence"/>
</dbReference>
<sequence>MPRSPRSQLRQDFSALRDANEEEITAFLLRFAVNNPTPASCRHGGLTPMFYTAKRKNAPLSNAGRWHGFCRSCKKWRWLSPPLDIPNLLRNEEFANLVDMRDFLCSTPYSSGKQSHPTRRPPKRFNNDESMADLFRDLSISSQLPATSTVVTNSLSRTILLKFWIEDFMGARSIEVPRTAGGAFCLEDHKLLLGAYGIEQVDGFEIYNKTTRSWNPIFWSRSIFPGTETELLFRLQGVTVLPDFAPSL</sequence>
<dbReference type="EMBL" id="JANIEX010000012">
    <property type="protein sequence ID" value="KAJ3576420.1"/>
    <property type="molecule type" value="Genomic_DNA"/>
</dbReference>
<reference evidence="1" key="1">
    <citation type="submission" date="2022-07" db="EMBL/GenBank/DDBJ databases">
        <title>Genome Sequence of Leucocoprinus birnbaumii.</title>
        <authorList>
            <person name="Buettner E."/>
        </authorList>
    </citation>
    <scope>NUCLEOTIDE SEQUENCE</scope>
    <source>
        <strain evidence="1">VT141</strain>
    </source>
</reference>
<evidence type="ECO:0000313" key="1">
    <source>
        <dbReference type="EMBL" id="KAJ3576420.1"/>
    </source>
</evidence>
<organism evidence="1 2">
    <name type="scientific">Leucocoprinus birnbaumii</name>
    <dbReference type="NCBI Taxonomy" id="56174"/>
    <lineage>
        <taxon>Eukaryota</taxon>
        <taxon>Fungi</taxon>
        <taxon>Dikarya</taxon>
        <taxon>Basidiomycota</taxon>
        <taxon>Agaricomycotina</taxon>
        <taxon>Agaricomycetes</taxon>
        <taxon>Agaricomycetidae</taxon>
        <taxon>Agaricales</taxon>
        <taxon>Agaricineae</taxon>
        <taxon>Agaricaceae</taxon>
        <taxon>Leucocoprinus</taxon>
    </lineage>
</organism>
<protein>
    <submittedName>
        <fullName evidence="1">Uncharacterized protein</fullName>
    </submittedName>
</protein>
<proteinExistence type="predicted"/>
<accession>A0AAD5YYN0</accession>
<gene>
    <name evidence="1" type="ORF">NP233_g431</name>
</gene>
<keyword evidence="2" id="KW-1185">Reference proteome</keyword>
<dbReference type="AlphaFoldDB" id="A0AAD5YYN0"/>